<dbReference type="KEGG" id="mew:MSWAN_1699"/>
<dbReference type="InterPro" id="IPR032466">
    <property type="entry name" value="Metal_Hydrolase"/>
</dbReference>
<sequence length="251" mass="28023">MIDAHIHADTRAYEDFENMAVAGVEKAISCAHDPLQMSTSDVLFDHFNRILENDTKRAANNGLKLYVALGIHPRSISPDFEVVLDKLPELLKNKIVVAIGEIGLEKASKSEKNVFKRQLELAQDLKRNVIVHTPRTNKRDITKVTIAMLEENIDPSLVQIDHIDNSIVDLVIDSEWVLGLTVQPQKMTTDKAVTMLGEYGFDKFVLDSDISSSPSDPLSVPKTVHKLKLAGFNERDIEMVSNKNAADFYGI</sequence>
<evidence type="ECO:0000313" key="3">
    <source>
        <dbReference type="Proteomes" id="UP000009231"/>
    </source>
</evidence>
<dbReference type="Proteomes" id="UP000009231">
    <property type="component" value="Chromosome"/>
</dbReference>
<dbReference type="GO" id="GO:0046872">
    <property type="term" value="F:metal ion binding"/>
    <property type="evidence" value="ECO:0007669"/>
    <property type="project" value="UniProtKB-KW"/>
</dbReference>
<dbReference type="GO" id="GO:0016788">
    <property type="term" value="F:hydrolase activity, acting on ester bonds"/>
    <property type="evidence" value="ECO:0007669"/>
    <property type="project" value="UniProtKB-UniRule"/>
</dbReference>
<dbReference type="OrthoDB" id="359310at2157"/>
<keyword evidence="1" id="KW-0378">Hydrolase</keyword>
<dbReference type="InterPro" id="IPR012022">
    <property type="entry name" value="UCP005295"/>
</dbReference>
<dbReference type="PANTHER" id="PTHR42658:SF1">
    <property type="entry name" value="HYDROLASE TATD"/>
    <property type="match status" value="1"/>
</dbReference>
<dbReference type="PANTHER" id="PTHR42658">
    <property type="entry name" value="HYDROLASE TATD"/>
    <property type="match status" value="1"/>
</dbReference>
<name>F6D3B8_METPW</name>
<organism evidence="2 3">
    <name type="scientific">Methanobacterium paludis (strain DSM 25820 / JCM 18151 / SWAN1)</name>
    <dbReference type="NCBI Taxonomy" id="868131"/>
    <lineage>
        <taxon>Archaea</taxon>
        <taxon>Methanobacteriati</taxon>
        <taxon>Methanobacteriota</taxon>
        <taxon>Methanomada group</taxon>
        <taxon>Methanobacteria</taxon>
        <taxon>Methanobacteriales</taxon>
        <taxon>Methanobacteriaceae</taxon>
        <taxon>Methanobacterium</taxon>
    </lineage>
</organism>
<accession>F6D3B8</accession>
<proteinExistence type="inferred from homology"/>
<dbReference type="GeneID" id="10669209"/>
<dbReference type="HOGENOM" id="CLU_061552_1_0_2"/>
<keyword evidence="1" id="KW-0479">Metal-binding</keyword>
<dbReference type="EMBL" id="CP002772">
    <property type="protein sequence ID" value="AEG18710.1"/>
    <property type="molecule type" value="Genomic_DNA"/>
</dbReference>
<dbReference type="STRING" id="868131.MSWAN_1699"/>
<dbReference type="eggNOG" id="arCOG00892">
    <property type="taxonomic scope" value="Archaea"/>
</dbReference>
<comment type="similarity">
    <text evidence="1">Belongs to the metallo-dependent hydrolases superfamily.</text>
</comment>
<dbReference type="AlphaFoldDB" id="F6D3B8"/>
<dbReference type="PIRSF" id="PIRSF005295">
    <property type="entry name" value="UCP005295_TatD"/>
    <property type="match status" value="1"/>
</dbReference>
<reference evidence="2 3" key="1">
    <citation type="journal article" date="2014" name="Int. J. Syst. Evol. Microbiol.">
        <title>Methanobacterium paludis sp. nov. and a novel strain of Methanobacterium lacus isolated from northern peatlands.</title>
        <authorList>
            <person name="Cadillo-Quiroz H."/>
            <person name="Brauer S.L."/>
            <person name="Goodson N."/>
            <person name="Yavitt J.B."/>
            <person name="Zinder S.H."/>
        </authorList>
    </citation>
    <scope>NUCLEOTIDE SEQUENCE [LARGE SCALE GENOMIC DNA]</scope>
    <source>
        <strain evidence="3">DSM 25820 / JCM 18151 / SWAN1</strain>
    </source>
</reference>
<keyword evidence="3" id="KW-1185">Reference proteome</keyword>
<evidence type="ECO:0000313" key="2">
    <source>
        <dbReference type="EMBL" id="AEG18710.1"/>
    </source>
</evidence>
<dbReference type="Pfam" id="PF01026">
    <property type="entry name" value="TatD_DNase"/>
    <property type="match status" value="1"/>
</dbReference>
<gene>
    <name evidence="2" type="ordered locus">MSWAN_1699</name>
</gene>
<dbReference type="SUPFAM" id="SSF51556">
    <property type="entry name" value="Metallo-dependent hydrolases"/>
    <property type="match status" value="1"/>
</dbReference>
<dbReference type="RefSeq" id="WP_013826209.1">
    <property type="nucleotide sequence ID" value="NC_015574.1"/>
</dbReference>
<dbReference type="InterPro" id="IPR001130">
    <property type="entry name" value="TatD-like"/>
</dbReference>
<evidence type="ECO:0000256" key="1">
    <source>
        <dbReference type="PIRNR" id="PIRNR005295"/>
    </source>
</evidence>
<dbReference type="Gene3D" id="3.20.20.140">
    <property type="entry name" value="Metal-dependent hydrolases"/>
    <property type="match status" value="1"/>
</dbReference>
<protein>
    <submittedName>
        <fullName evidence="2">TatD-related deoxyribonuclease</fullName>
    </submittedName>
</protein>